<reference evidence="13" key="2">
    <citation type="journal article" date="2013" name="G3 (Bethesda)">
        <title>Genomes of Ashbya fungi isolated from insects reveal four mating-type loci, numerous translocations, lack of transposons, and distinct gene duplications.</title>
        <authorList>
            <person name="Dietrich F.S."/>
            <person name="Voegeli S."/>
            <person name="Kuo S."/>
            <person name="Philippsen P."/>
        </authorList>
    </citation>
    <scope>GENOME REANNOTATION</scope>
    <source>
        <strain evidence="13">ATCC 10895 / CBS 109.51 / FGSC 9923 / NRRL Y-1056</strain>
    </source>
</reference>
<dbReference type="InParanoid" id="Q751V3"/>
<dbReference type="FunCoup" id="Q751V3">
    <property type="interactions" value="243"/>
</dbReference>
<dbReference type="STRING" id="284811.Q751V3"/>
<evidence type="ECO:0000313" key="12">
    <source>
        <dbReference type="EMBL" id="AAS54094.2"/>
    </source>
</evidence>
<dbReference type="GO" id="GO:0005634">
    <property type="term" value="C:nucleus"/>
    <property type="evidence" value="ECO:0000318"/>
    <property type="project" value="GO_Central"/>
</dbReference>
<dbReference type="PROSITE" id="PS50048">
    <property type="entry name" value="ZN2_CY6_FUNGAL_2"/>
    <property type="match status" value="1"/>
</dbReference>
<evidence type="ECO:0000256" key="1">
    <source>
        <dbReference type="ARBA" id="ARBA00022723"/>
    </source>
</evidence>
<dbReference type="AlphaFoldDB" id="Q751V3"/>
<feature type="compositionally biased region" description="Low complexity" evidence="10">
    <location>
        <begin position="19"/>
        <end position="39"/>
    </location>
</feature>
<dbReference type="GO" id="GO:0000981">
    <property type="term" value="F:DNA-binding transcription factor activity, RNA polymerase II-specific"/>
    <property type="evidence" value="ECO:0007669"/>
    <property type="project" value="InterPro"/>
</dbReference>
<keyword evidence="6" id="KW-0539">Nucleus</keyword>
<reference evidence="12 13" key="1">
    <citation type="journal article" date="2004" name="Science">
        <title>The Ashbya gossypii genome as a tool for mapping the ancient Saccharomyces cerevisiae genome.</title>
        <authorList>
            <person name="Dietrich F.S."/>
            <person name="Voegeli S."/>
            <person name="Brachat S."/>
            <person name="Lerch A."/>
            <person name="Gates K."/>
            <person name="Steiner S."/>
            <person name="Mohr C."/>
            <person name="Pohlmann R."/>
            <person name="Luedi P."/>
            <person name="Choi S."/>
            <person name="Wing R.A."/>
            <person name="Flavier A."/>
            <person name="Gaffney T.D."/>
            <person name="Philippsen P."/>
        </authorList>
    </citation>
    <scope>NUCLEOTIDE SEQUENCE [LARGE SCALE GENOMIC DNA]</scope>
    <source>
        <strain evidence="13">ATCC 10895 / CBS 109.51 / FGSC 9923 / NRRL Y-1056</strain>
    </source>
</reference>
<dbReference type="PANTHER" id="PTHR31668:SF9">
    <property type="entry name" value="URACIL CATABOLISM PROTEIN 2"/>
    <property type="match status" value="1"/>
</dbReference>
<dbReference type="KEGG" id="ago:AGOS_AFR722C"/>
<dbReference type="SMART" id="SM00066">
    <property type="entry name" value="GAL4"/>
    <property type="match status" value="1"/>
</dbReference>
<organism evidence="12 13">
    <name type="scientific">Eremothecium gossypii (strain ATCC 10895 / CBS 109.51 / FGSC 9923 / NRRL Y-1056)</name>
    <name type="common">Yeast</name>
    <name type="synonym">Ashbya gossypii</name>
    <dbReference type="NCBI Taxonomy" id="284811"/>
    <lineage>
        <taxon>Eukaryota</taxon>
        <taxon>Fungi</taxon>
        <taxon>Dikarya</taxon>
        <taxon>Ascomycota</taxon>
        <taxon>Saccharomycotina</taxon>
        <taxon>Saccharomycetes</taxon>
        <taxon>Saccharomycetales</taxon>
        <taxon>Saccharomycetaceae</taxon>
        <taxon>Eremothecium</taxon>
    </lineage>
</organism>
<comment type="similarity">
    <text evidence="7">Belongs to the prtT family.</text>
</comment>
<feature type="region of interest" description="Disordered" evidence="10">
    <location>
        <begin position="59"/>
        <end position="91"/>
    </location>
</feature>
<dbReference type="GO" id="GO:0008270">
    <property type="term" value="F:zinc ion binding"/>
    <property type="evidence" value="ECO:0007669"/>
    <property type="project" value="InterPro"/>
</dbReference>
<evidence type="ECO:0000313" key="13">
    <source>
        <dbReference type="Proteomes" id="UP000000591"/>
    </source>
</evidence>
<proteinExistence type="inferred from homology"/>
<feature type="compositionally biased region" description="Basic and acidic residues" evidence="10">
    <location>
        <begin position="59"/>
        <end position="90"/>
    </location>
</feature>
<dbReference type="PROSITE" id="PS00463">
    <property type="entry name" value="ZN2_CY6_FUNGAL_1"/>
    <property type="match status" value="1"/>
</dbReference>
<keyword evidence="5" id="KW-0804">Transcription</keyword>
<dbReference type="eggNOG" id="ENOG502QU5T">
    <property type="taxonomic scope" value="Eukaryota"/>
</dbReference>
<evidence type="ECO:0000256" key="8">
    <source>
        <dbReference type="ARBA" id="ARBA00041135"/>
    </source>
</evidence>
<feature type="region of interest" description="Disordered" evidence="10">
    <location>
        <begin position="1"/>
        <end position="43"/>
    </location>
</feature>
<dbReference type="EMBL" id="AE016819">
    <property type="protein sequence ID" value="AAS54094.2"/>
    <property type="molecule type" value="Genomic_DNA"/>
</dbReference>
<keyword evidence="13" id="KW-1185">Reference proteome</keyword>
<evidence type="ECO:0000256" key="2">
    <source>
        <dbReference type="ARBA" id="ARBA00022833"/>
    </source>
</evidence>
<keyword evidence="4" id="KW-0238">DNA-binding</keyword>
<dbReference type="GeneID" id="4622559"/>
<dbReference type="InterPro" id="IPR036864">
    <property type="entry name" value="Zn2-C6_fun-type_DNA-bd_sf"/>
</dbReference>
<keyword evidence="1" id="KW-0479">Metal-binding</keyword>
<keyword evidence="3" id="KW-0805">Transcription regulation</keyword>
<evidence type="ECO:0000256" key="10">
    <source>
        <dbReference type="SAM" id="MobiDB-lite"/>
    </source>
</evidence>
<dbReference type="PANTHER" id="PTHR31668">
    <property type="entry name" value="GLUCOSE TRANSPORT TRANSCRIPTION REGULATOR RGT1-RELATED-RELATED"/>
    <property type="match status" value="1"/>
</dbReference>
<evidence type="ECO:0000256" key="9">
    <source>
        <dbReference type="ARBA" id="ARBA00042461"/>
    </source>
</evidence>
<protein>
    <recommendedName>
        <fullName evidence="8">Transcriptional activator of proteases prtT</fullName>
    </recommendedName>
    <alternativeName>
        <fullName evidence="9">Zn(2)-C6 zinc finger-containing protein prtT</fullName>
    </alternativeName>
</protein>
<dbReference type="CDD" id="cd00067">
    <property type="entry name" value="GAL4"/>
    <property type="match status" value="1"/>
</dbReference>
<accession>Q751V3</accession>
<evidence type="ECO:0000256" key="5">
    <source>
        <dbReference type="ARBA" id="ARBA00023163"/>
    </source>
</evidence>
<dbReference type="FunFam" id="4.10.240.10:FF:000011">
    <property type="entry name" value="Transcriptional activator of proteases prtT"/>
    <property type="match status" value="1"/>
</dbReference>
<evidence type="ECO:0000259" key="11">
    <source>
        <dbReference type="PROSITE" id="PS50048"/>
    </source>
</evidence>
<dbReference type="SUPFAM" id="SSF57701">
    <property type="entry name" value="Zn2/Cys6 DNA-binding domain"/>
    <property type="match status" value="1"/>
</dbReference>
<evidence type="ECO:0000256" key="7">
    <source>
        <dbReference type="ARBA" id="ARBA00038134"/>
    </source>
</evidence>
<feature type="domain" description="Zn(2)-C6 fungal-type" evidence="11">
    <location>
        <begin position="102"/>
        <end position="134"/>
    </location>
</feature>
<dbReference type="Gene3D" id="4.10.240.10">
    <property type="entry name" value="Zn(2)-C6 fungal-type DNA-binding domain"/>
    <property type="match status" value="1"/>
</dbReference>
<evidence type="ECO:0000256" key="6">
    <source>
        <dbReference type="ARBA" id="ARBA00023242"/>
    </source>
</evidence>
<evidence type="ECO:0000256" key="3">
    <source>
        <dbReference type="ARBA" id="ARBA00023015"/>
    </source>
</evidence>
<dbReference type="RefSeq" id="NP_986270.2">
    <property type="nucleotide sequence ID" value="NM_212406.2"/>
</dbReference>
<keyword evidence="2" id="KW-0862">Zinc</keyword>
<dbReference type="Proteomes" id="UP000000591">
    <property type="component" value="Chromosome VI"/>
</dbReference>
<name>Q751V3_EREGS</name>
<dbReference type="HOGENOM" id="CLU_020222_0_0_1"/>
<dbReference type="OMA" id="HFWIIPG"/>
<dbReference type="GO" id="GO:0042176">
    <property type="term" value="P:regulation of protein catabolic process"/>
    <property type="evidence" value="ECO:0007669"/>
    <property type="project" value="UniProtKB-ARBA"/>
</dbReference>
<sequence length="810" mass="91989">MNEFSHANDTEGVGKVADDSSLARVSASSSSLPSRTTAAGESKVYLDGNRRAVHTLRGKRLESSTTHEHAFDHDEGEGMREREHCSDLGHLRKQRKKRRTYSCDLCRKFKTRCDFEPTAGKCHRCHVLNLECSLTKDRQADILRAAEGSGEEGPYRLPHVAQSNSSNQRGLGMDQRLQILENQISGLSNKLDFILLLLQGSNTAILNANAMGGRSTRAYMGAKDSEASPAVSNASDDEANYKGQLGWPPLETGAEKLTRILPIQEYRKSGFNSLKLSDPPFKLIYDLDSKLFPSKALSEEEIIAQNQRPFVVARVNFMSYFGRYEQLCLNLSREFLVKSHFWIIPGGIKEIDREYVKKHVFITSVFTVIAMGFAENKVYEEEQELLYPLVERLLANTLTMSEKLTDHDIEAILYCCMFSISRKSKRHRQLRFNSLIMCNFAINSLLTIIDYHKIKERVLVREEYQSIDLYHLRILNSLTACKFQYSIGHGEFTVQDELSKEFNNLTAKFPQANFGDDIKISEINLSEIVSSIFLNFGLYFREFSSKFRQQYTEEGSREASEKEAKDLVFPELEYWLINWDELLSKDGGGVLLFSYHFYYIMLCRTLLTERYDEDFRNDLFYFRCALHTMKNSCFALLNGFLKLPPSLLKGAPVNILHQLVYACLTVSDFLLYYEPSERQLILNMCTKIYWHLNAIGEKSNEATENVGKIIKALIDTSKDKNTDPTKLVPGNHQLSSKHNSVGQLTSLASDSLASSPTGVGSLSSSLPLDSGAAFSLPDVDQFNSFEDFFQDFFGNLKPTTQSMFSSLHKK</sequence>
<dbReference type="InterPro" id="IPR050797">
    <property type="entry name" value="Carb_Metab_Trans_Reg"/>
</dbReference>
<gene>
    <name evidence="12" type="ORF">AGOS_AFR722C</name>
</gene>
<dbReference type="GO" id="GO:0003677">
    <property type="term" value="F:DNA binding"/>
    <property type="evidence" value="ECO:0007669"/>
    <property type="project" value="UniProtKB-KW"/>
</dbReference>
<dbReference type="OrthoDB" id="2595934at2759"/>
<dbReference type="Pfam" id="PF00172">
    <property type="entry name" value="Zn_clus"/>
    <property type="match status" value="1"/>
</dbReference>
<evidence type="ECO:0000256" key="4">
    <source>
        <dbReference type="ARBA" id="ARBA00023125"/>
    </source>
</evidence>
<dbReference type="InterPro" id="IPR001138">
    <property type="entry name" value="Zn2Cys6_DnaBD"/>
</dbReference>